<comment type="caution">
    <text evidence="2">The sequence shown here is derived from an EMBL/GenBank/DDBJ whole genome shotgun (WGS) entry which is preliminary data.</text>
</comment>
<feature type="region of interest" description="Disordered" evidence="1">
    <location>
        <begin position="302"/>
        <end position="335"/>
    </location>
</feature>
<gene>
    <name evidence="2" type="ORF">PENFLA_c031G00362</name>
</gene>
<keyword evidence="3" id="KW-1185">Reference proteome</keyword>
<reference evidence="3" key="1">
    <citation type="journal article" date="2017" name="Nat. Microbiol.">
        <title>Global analysis of biosynthetic gene clusters reveals vast potential of secondary metabolite production in Penicillium species.</title>
        <authorList>
            <person name="Nielsen J.C."/>
            <person name="Grijseels S."/>
            <person name="Prigent S."/>
            <person name="Ji B."/>
            <person name="Dainat J."/>
            <person name="Nielsen K.F."/>
            <person name="Frisvad J.C."/>
            <person name="Workman M."/>
            <person name="Nielsen J."/>
        </authorList>
    </citation>
    <scope>NUCLEOTIDE SEQUENCE [LARGE SCALE GENOMIC DNA]</scope>
    <source>
        <strain evidence="3">IBT 14082</strain>
    </source>
</reference>
<organism evidence="2 3">
    <name type="scientific">Penicillium flavigenum</name>
    <dbReference type="NCBI Taxonomy" id="254877"/>
    <lineage>
        <taxon>Eukaryota</taxon>
        <taxon>Fungi</taxon>
        <taxon>Dikarya</taxon>
        <taxon>Ascomycota</taxon>
        <taxon>Pezizomycotina</taxon>
        <taxon>Eurotiomycetes</taxon>
        <taxon>Eurotiomycetidae</taxon>
        <taxon>Eurotiales</taxon>
        <taxon>Aspergillaceae</taxon>
        <taxon>Penicillium</taxon>
    </lineage>
</organism>
<feature type="region of interest" description="Disordered" evidence="1">
    <location>
        <begin position="1"/>
        <end position="31"/>
    </location>
</feature>
<proteinExistence type="predicted"/>
<dbReference type="OrthoDB" id="2103397at2759"/>
<name>A0A1V6SPH3_9EURO</name>
<evidence type="ECO:0000313" key="3">
    <source>
        <dbReference type="Proteomes" id="UP000191342"/>
    </source>
</evidence>
<sequence>MESSPVPGPGFVWISDNNPGSTVSDGSGSASPSTEASIRWIIDALINAHGIAASHLPMPSRSTLYSHIVDANSAWVQAVNDPNRTIYVRHGTPIGLLTEIDQHVQASADFPHVAELCRSKPTTPLRYDGLKHAQSEHVLPNGVTIFGDKSIVNELADIVNAYDIWATEGNSGLVDIPKDRWMEIPLMNDLAEPRRTPSEERPERLAHYGVPTAGFEAKKTDLESDVAQALGYMGCIHRERKNLPKRDCTVYGMASNGSWFAFLKISHNSKWSEHVVNVCGGNFELPLGIPVYMLRRAIMSPTHSKESSGQSHTQEGSDEINQALTTVDEDIEMEQ</sequence>
<feature type="compositionally biased region" description="Polar residues" evidence="1">
    <location>
        <begin position="307"/>
        <end position="325"/>
    </location>
</feature>
<evidence type="ECO:0000313" key="2">
    <source>
        <dbReference type="EMBL" id="OQE15584.1"/>
    </source>
</evidence>
<evidence type="ECO:0000256" key="1">
    <source>
        <dbReference type="SAM" id="MobiDB-lite"/>
    </source>
</evidence>
<protein>
    <submittedName>
        <fullName evidence="2">Uncharacterized protein</fullName>
    </submittedName>
</protein>
<feature type="compositionally biased region" description="Polar residues" evidence="1">
    <location>
        <begin position="15"/>
        <end position="31"/>
    </location>
</feature>
<dbReference type="Proteomes" id="UP000191342">
    <property type="component" value="Unassembled WGS sequence"/>
</dbReference>
<accession>A0A1V6SPH3</accession>
<dbReference type="AlphaFoldDB" id="A0A1V6SPH3"/>
<dbReference type="EMBL" id="MLQL01000031">
    <property type="protein sequence ID" value="OQE15584.1"/>
    <property type="molecule type" value="Genomic_DNA"/>
</dbReference>